<evidence type="ECO:0000256" key="4">
    <source>
        <dbReference type="ARBA" id="ARBA00021889"/>
    </source>
</evidence>
<dbReference type="GO" id="GO:0042301">
    <property type="term" value="F:phosphate ion binding"/>
    <property type="evidence" value="ECO:0007669"/>
    <property type="project" value="InterPro"/>
</dbReference>
<evidence type="ECO:0000313" key="10">
    <source>
        <dbReference type="Proteomes" id="UP000183371"/>
    </source>
</evidence>
<proteinExistence type="inferred from homology"/>
<evidence type="ECO:0000256" key="1">
    <source>
        <dbReference type="ARBA" id="ARBA00002841"/>
    </source>
</evidence>
<dbReference type="PANTHER" id="PTHR42996:SF1">
    <property type="entry name" value="PHOSPHATE-BINDING PROTEIN PSTS"/>
    <property type="match status" value="1"/>
</dbReference>
<dbReference type="InterPro" id="IPR024370">
    <property type="entry name" value="PBP_domain"/>
</dbReference>
<keyword evidence="5 7" id="KW-0813">Transport</keyword>
<evidence type="ECO:0000256" key="2">
    <source>
        <dbReference type="ARBA" id="ARBA00008725"/>
    </source>
</evidence>
<evidence type="ECO:0000256" key="6">
    <source>
        <dbReference type="ARBA" id="ARBA00022592"/>
    </source>
</evidence>
<dbReference type="Proteomes" id="UP000183371">
    <property type="component" value="Unassembled WGS sequence"/>
</dbReference>
<dbReference type="CDD" id="cd13565">
    <property type="entry name" value="PBP2_PstS"/>
    <property type="match status" value="1"/>
</dbReference>
<evidence type="ECO:0000256" key="5">
    <source>
        <dbReference type="ARBA" id="ARBA00022448"/>
    </source>
</evidence>
<evidence type="ECO:0000256" key="3">
    <source>
        <dbReference type="ARBA" id="ARBA00011529"/>
    </source>
</evidence>
<comment type="similarity">
    <text evidence="2 7">Belongs to the PstS family.</text>
</comment>
<keyword evidence="6 7" id="KW-0592">Phosphate transport</keyword>
<dbReference type="SUPFAM" id="SSF53850">
    <property type="entry name" value="Periplasmic binding protein-like II"/>
    <property type="match status" value="1"/>
</dbReference>
<dbReference type="PANTHER" id="PTHR42996">
    <property type="entry name" value="PHOSPHATE-BINDING PROTEIN PSTS"/>
    <property type="match status" value="1"/>
</dbReference>
<dbReference type="Pfam" id="PF12849">
    <property type="entry name" value="PBP_like_2"/>
    <property type="match status" value="1"/>
</dbReference>
<gene>
    <name evidence="9" type="ORF">SAMN05444141_1065</name>
</gene>
<evidence type="ECO:0000313" key="9">
    <source>
        <dbReference type="EMBL" id="SFT99267.1"/>
    </source>
</evidence>
<dbReference type="Gene3D" id="3.40.190.10">
    <property type="entry name" value="Periplasmic binding protein-like II"/>
    <property type="match status" value="2"/>
</dbReference>
<dbReference type="InterPro" id="IPR050962">
    <property type="entry name" value="Phosphate-bind_PstS"/>
</dbReference>
<evidence type="ECO:0000256" key="7">
    <source>
        <dbReference type="PIRNR" id="PIRNR002756"/>
    </source>
</evidence>
<sequence length="388" mass="41825">MTQDSVYILENLRERCAMLNRISPKLCVQILAASFLSLLATGFLIKSSYAQDSYAQAEPHEELSGAGSMYPDVLFNETLRLFKTSNPDIEVRYDPIGSGAGVLALQSGKVDFAVSSAPLEAILEQDLDVDAADEPVAIEDKLLEIPITAGMLGILYNIEGVGHLKLTRNALSGIFDGSIQFWNHREIRMVNPDLRLPKLKITIIGRSDASGANLALSRHLYSAENAWAGKTAGIWPLETFPKDTILVPSSSEVVTKLTEINGSIGYAPSAFGSTLGIPMALVENQKGNFIAPSLNAGEAAIEEISRSGEPLSIDEIHNPESPSAYPIISFFWLVTEDVYPDEKTGTAVREFAEFVLSGQARGAAISSGYIPLPSNMRAAAKKLAATIH</sequence>
<comment type="function">
    <text evidence="1 7">Part of the ABC transporter complex PstSACB involved in phosphate import.</text>
</comment>
<dbReference type="InterPro" id="IPR005673">
    <property type="entry name" value="ABC_phos-bd_PstS"/>
</dbReference>
<feature type="domain" description="PBP" evidence="8">
    <location>
        <begin position="56"/>
        <end position="357"/>
    </location>
</feature>
<dbReference type="GO" id="GO:0035435">
    <property type="term" value="P:phosphate ion transmembrane transport"/>
    <property type="evidence" value="ECO:0007669"/>
    <property type="project" value="InterPro"/>
</dbReference>
<dbReference type="PIRSF" id="PIRSF002756">
    <property type="entry name" value="PstS"/>
    <property type="match status" value="1"/>
</dbReference>
<organism evidence="9 10">
    <name type="scientific">Pseudovibrio denitrificans</name>
    <dbReference type="NCBI Taxonomy" id="258256"/>
    <lineage>
        <taxon>Bacteria</taxon>
        <taxon>Pseudomonadati</taxon>
        <taxon>Pseudomonadota</taxon>
        <taxon>Alphaproteobacteria</taxon>
        <taxon>Hyphomicrobiales</taxon>
        <taxon>Stappiaceae</taxon>
        <taxon>Pseudovibrio</taxon>
    </lineage>
</organism>
<protein>
    <recommendedName>
        <fullName evidence="4 7">Phosphate-binding protein PstS</fullName>
    </recommendedName>
</protein>
<keyword evidence="10" id="KW-1185">Reference proteome</keyword>
<dbReference type="AlphaFoldDB" id="A0A1I7CIN3"/>
<dbReference type="EMBL" id="FPBD01000006">
    <property type="protein sequence ID" value="SFT99267.1"/>
    <property type="molecule type" value="Genomic_DNA"/>
</dbReference>
<accession>A0A1I7CIN3</accession>
<name>A0A1I7CIN3_9HYPH</name>
<reference evidence="10" key="1">
    <citation type="submission" date="2016-10" db="EMBL/GenBank/DDBJ databases">
        <authorList>
            <person name="Varghese N."/>
            <person name="Submissions S."/>
        </authorList>
    </citation>
    <scope>NUCLEOTIDE SEQUENCE [LARGE SCALE GENOMIC DNA]</scope>
    <source>
        <strain evidence="10">DSM 17465</strain>
    </source>
</reference>
<dbReference type="GO" id="GO:0043190">
    <property type="term" value="C:ATP-binding cassette (ABC) transporter complex"/>
    <property type="evidence" value="ECO:0007669"/>
    <property type="project" value="InterPro"/>
</dbReference>
<evidence type="ECO:0000259" key="8">
    <source>
        <dbReference type="Pfam" id="PF12849"/>
    </source>
</evidence>
<comment type="subunit">
    <text evidence="3 7">The complex is composed of two ATP-binding proteins (PstB), two transmembrane proteins (PstC and PstA) and a solute-binding protein (PstS).</text>
</comment>